<dbReference type="PATRIC" id="fig|1423811.3.peg.1064"/>
<keyword evidence="3 5" id="KW-1133">Transmembrane helix</keyword>
<reference evidence="6 7" key="1">
    <citation type="journal article" date="2015" name="Genome Announc.">
        <title>Expanding the biotechnology potential of lactobacilli through comparative genomics of 213 strains and associated genera.</title>
        <authorList>
            <person name="Sun Z."/>
            <person name="Harris H.M."/>
            <person name="McCann A."/>
            <person name="Guo C."/>
            <person name="Argimon S."/>
            <person name="Zhang W."/>
            <person name="Yang X."/>
            <person name="Jeffery I.B."/>
            <person name="Cooney J.C."/>
            <person name="Kagawa T.F."/>
            <person name="Liu W."/>
            <person name="Song Y."/>
            <person name="Salvetti E."/>
            <person name="Wrobel A."/>
            <person name="Rasinkangas P."/>
            <person name="Parkhill J."/>
            <person name="Rea M.C."/>
            <person name="O'Sullivan O."/>
            <person name="Ritari J."/>
            <person name="Douillard F.P."/>
            <person name="Paul Ross R."/>
            <person name="Yang R."/>
            <person name="Briner A.E."/>
            <person name="Felis G.E."/>
            <person name="de Vos W.M."/>
            <person name="Barrangou R."/>
            <person name="Klaenhammer T.R."/>
            <person name="Caufield P.W."/>
            <person name="Cui Y."/>
            <person name="Zhang H."/>
            <person name="O'Toole P.W."/>
        </authorList>
    </citation>
    <scope>NUCLEOTIDE SEQUENCE [LARGE SCALE GENOMIC DNA]</scope>
    <source>
        <strain evidence="6 7">DSM 20183</strain>
    </source>
</reference>
<accession>A0A0R1IXD7</accession>
<protein>
    <recommendedName>
        <fullName evidence="8">Integral membrane protein</fullName>
    </recommendedName>
</protein>
<dbReference type="InterPro" id="IPR006214">
    <property type="entry name" value="Bax_inhibitor_1-related"/>
</dbReference>
<evidence type="ECO:0000256" key="2">
    <source>
        <dbReference type="ARBA" id="ARBA00022692"/>
    </source>
</evidence>
<dbReference type="STRING" id="1423811.FC72_GL001051"/>
<dbReference type="EMBL" id="AZDG01000020">
    <property type="protein sequence ID" value="KRK63920.1"/>
    <property type="molecule type" value="Genomic_DNA"/>
</dbReference>
<evidence type="ECO:0000313" key="6">
    <source>
        <dbReference type="EMBL" id="KRK63920.1"/>
    </source>
</evidence>
<feature type="transmembrane region" description="Helical" evidence="5">
    <location>
        <begin position="12"/>
        <end position="33"/>
    </location>
</feature>
<evidence type="ECO:0000256" key="1">
    <source>
        <dbReference type="ARBA" id="ARBA00004141"/>
    </source>
</evidence>
<dbReference type="Pfam" id="PF01027">
    <property type="entry name" value="Bax1-I"/>
    <property type="match status" value="1"/>
</dbReference>
<evidence type="ECO:0000256" key="5">
    <source>
        <dbReference type="SAM" id="Phobius"/>
    </source>
</evidence>
<dbReference type="GO" id="GO:0016020">
    <property type="term" value="C:membrane"/>
    <property type="evidence" value="ECO:0007669"/>
    <property type="project" value="UniProtKB-SubCell"/>
</dbReference>
<feature type="transmembrane region" description="Helical" evidence="5">
    <location>
        <begin position="143"/>
        <end position="160"/>
    </location>
</feature>
<keyword evidence="2 5" id="KW-0812">Transmembrane</keyword>
<organism evidence="6 7">
    <name type="scientific">Companilactobacillus tucceti DSM 20183</name>
    <dbReference type="NCBI Taxonomy" id="1423811"/>
    <lineage>
        <taxon>Bacteria</taxon>
        <taxon>Bacillati</taxon>
        <taxon>Bacillota</taxon>
        <taxon>Bacilli</taxon>
        <taxon>Lactobacillales</taxon>
        <taxon>Lactobacillaceae</taxon>
        <taxon>Companilactobacillus</taxon>
    </lineage>
</organism>
<evidence type="ECO:0000256" key="3">
    <source>
        <dbReference type="ARBA" id="ARBA00022989"/>
    </source>
</evidence>
<feature type="transmembrane region" description="Helical" evidence="5">
    <location>
        <begin position="111"/>
        <end position="131"/>
    </location>
</feature>
<evidence type="ECO:0000256" key="4">
    <source>
        <dbReference type="ARBA" id="ARBA00023136"/>
    </source>
</evidence>
<keyword evidence="4 5" id="KW-0472">Membrane</keyword>
<evidence type="ECO:0008006" key="8">
    <source>
        <dbReference type="Google" id="ProtNLM"/>
    </source>
</evidence>
<feature type="transmembrane region" description="Helical" evidence="5">
    <location>
        <begin position="53"/>
        <end position="73"/>
    </location>
</feature>
<feature type="transmembrane region" description="Helical" evidence="5">
    <location>
        <begin position="205"/>
        <end position="228"/>
    </location>
</feature>
<dbReference type="Proteomes" id="UP000050929">
    <property type="component" value="Unassembled WGS sequence"/>
</dbReference>
<dbReference type="RefSeq" id="WP_057766866.1">
    <property type="nucleotide sequence ID" value="NZ_AZDG01000020.1"/>
</dbReference>
<comment type="subcellular location">
    <subcellularLocation>
        <location evidence="1">Membrane</location>
        <topology evidence="1">Multi-pass membrane protein</topology>
    </subcellularLocation>
</comment>
<dbReference type="OrthoDB" id="9793828at2"/>
<proteinExistence type="predicted"/>
<feature type="transmembrane region" description="Helical" evidence="5">
    <location>
        <begin position="85"/>
        <end position="105"/>
    </location>
</feature>
<gene>
    <name evidence="6" type="ORF">FC72_GL001051</name>
</gene>
<name>A0A0R1IXD7_9LACO</name>
<dbReference type="AlphaFoldDB" id="A0A0R1IXD7"/>
<evidence type="ECO:0000313" key="7">
    <source>
        <dbReference type="Proteomes" id="UP000050929"/>
    </source>
</evidence>
<feature type="transmembrane region" description="Helical" evidence="5">
    <location>
        <begin position="166"/>
        <end position="184"/>
    </location>
</feature>
<comment type="caution">
    <text evidence="6">The sequence shown here is derived from an EMBL/GenBank/DDBJ whole genome shotgun (WGS) entry which is preliminary data.</text>
</comment>
<keyword evidence="7" id="KW-1185">Reference proteome</keyword>
<sequence>MQSIDKAKSAGLARFTSLVYLYTGLGVAFWTIAANAIARNTSLSYSIMNMMGSHSLIFSLVVIAVAFGFISMANRFATTSYLMTFVSYVAFLIALSVFGVPVFYLYSAQSIIQSLAVTSVIFIVSAAFGFFTKKDLTTWSRTLLIGLISIIIVSVINILIFHSSVAALLINIAVIVVFLFYIAFDSQNIKRIYNSAQNSETLGAIALVASISLVLDFINIFLSILSIFGDSN</sequence>